<dbReference type="AlphaFoldDB" id="A0A254TDG9"/>
<keyword evidence="1" id="KW-1133">Transmembrane helix</keyword>
<organism evidence="2 3">
    <name type="scientific">Noviherbaspirillum denitrificans</name>
    <dbReference type="NCBI Taxonomy" id="1968433"/>
    <lineage>
        <taxon>Bacteria</taxon>
        <taxon>Pseudomonadati</taxon>
        <taxon>Pseudomonadota</taxon>
        <taxon>Betaproteobacteria</taxon>
        <taxon>Burkholderiales</taxon>
        <taxon>Oxalobacteraceae</taxon>
        <taxon>Noviherbaspirillum</taxon>
    </lineage>
</organism>
<dbReference type="EMBL" id="LSTO01000001">
    <property type="protein sequence ID" value="OWW20595.1"/>
    <property type="molecule type" value="Genomic_DNA"/>
</dbReference>
<protein>
    <recommendedName>
        <fullName evidence="4">DUF4157 domain-containing protein</fullName>
    </recommendedName>
</protein>
<evidence type="ECO:0000313" key="3">
    <source>
        <dbReference type="Proteomes" id="UP000197535"/>
    </source>
</evidence>
<reference evidence="2 3" key="1">
    <citation type="submission" date="2016-02" db="EMBL/GenBank/DDBJ databases">
        <authorList>
            <person name="Wen L."/>
            <person name="He K."/>
            <person name="Yang H."/>
        </authorList>
    </citation>
    <scope>NUCLEOTIDE SEQUENCE [LARGE SCALE GENOMIC DNA]</scope>
    <source>
        <strain evidence="2 3">TSA40</strain>
    </source>
</reference>
<dbReference type="Proteomes" id="UP000197535">
    <property type="component" value="Unassembled WGS sequence"/>
</dbReference>
<keyword evidence="1" id="KW-0812">Transmembrane</keyword>
<evidence type="ECO:0000256" key="1">
    <source>
        <dbReference type="SAM" id="Phobius"/>
    </source>
</evidence>
<name>A0A254TDG9_9BURK</name>
<dbReference type="OrthoDB" id="274512at2"/>
<keyword evidence="3" id="KW-1185">Reference proteome</keyword>
<gene>
    <name evidence="2" type="ORF">AYR66_14975</name>
</gene>
<comment type="caution">
    <text evidence="2">The sequence shown here is derived from an EMBL/GenBank/DDBJ whole genome shotgun (WGS) entry which is preliminary data.</text>
</comment>
<evidence type="ECO:0008006" key="4">
    <source>
        <dbReference type="Google" id="ProtNLM"/>
    </source>
</evidence>
<accession>A0A254TDG9</accession>
<sequence length="145" mass="16108">MNRRPARHPLSWLATALGIIWASPLTAFGLLLALPVILQRGKMHVVREPGFALVARGPFADAMLSRHPFGVMNAMALGHVVIAMRDGLSPRVLVHELAHVQQAARWGIVFPFAYLASSAWAAIRGKDAYWHNRFEIAARKAEKHF</sequence>
<feature type="transmembrane region" description="Helical" evidence="1">
    <location>
        <begin position="12"/>
        <end position="38"/>
    </location>
</feature>
<evidence type="ECO:0000313" key="2">
    <source>
        <dbReference type="EMBL" id="OWW20595.1"/>
    </source>
</evidence>
<dbReference type="RefSeq" id="WP_088707466.1">
    <property type="nucleotide sequence ID" value="NZ_LSTO01000001.1"/>
</dbReference>
<keyword evidence="1" id="KW-0472">Membrane</keyword>
<proteinExistence type="predicted"/>